<evidence type="ECO:0008006" key="4">
    <source>
        <dbReference type="Google" id="ProtNLM"/>
    </source>
</evidence>
<keyword evidence="1" id="KW-1133">Transmembrane helix</keyword>
<evidence type="ECO:0000256" key="1">
    <source>
        <dbReference type="SAM" id="Phobius"/>
    </source>
</evidence>
<keyword evidence="1" id="KW-0812">Transmembrane</keyword>
<dbReference type="Proteomes" id="UP000324233">
    <property type="component" value="Chromosome"/>
</dbReference>
<dbReference type="AlphaFoldDB" id="A0A5B9W517"/>
<dbReference type="KEGG" id="agv:OJF2_39190"/>
<keyword evidence="3" id="KW-1185">Reference proteome</keyword>
<evidence type="ECO:0000313" key="3">
    <source>
        <dbReference type="Proteomes" id="UP000324233"/>
    </source>
</evidence>
<evidence type="ECO:0000313" key="2">
    <source>
        <dbReference type="EMBL" id="QEH35367.1"/>
    </source>
</evidence>
<sequence>MQVVLNLIFACVLAFLIVSVVLRNYVYFFKVLPALKRDGLDDRPKFTLSEQMAQIDYYLDQLPPAPRPWYLGVLSDVDMAFITAMAIAFGLLVALGTRLR</sequence>
<reference evidence="2 3" key="1">
    <citation type="submission" date="2019-08" db="EMBL/GenBank/DDBJ databases">
        <title>Deep-cultivation of Planctomycetes and their phenomic and genomic characterization uncovers novel biology.</title>
        <authorList>
            <person name="Wiegand S."/>
            <person name="Jogler M."/>
            <person name="Boedeker C."/>
            <person name="Pinto D."/>
            <person name="Vollmers J."/>
            <person name="Rivas-Marin E."/>
            <person name="Kohn T."/>
            <person name="Peeters S.H."/>
            <person name="Heuer A."/>
            <person name="Rast P."/>
            <person name="Oberbeckmann S."/>
            <person name="Bunk B."/>
            <person name="Jeske O."/>
            <person name="Meyerdierks A."/>
            <person name="Storesund J.E."/>
            <person name="Kallscheuer N."/>
            <person name="Luecker S."/>
            <person name="Lage O.M."/>
            <person name="Pohl T."/>
            <person name="Merkel B.J."/>
            <person name="Hornburger P."/>
            <person name="Mueller R.-W."/>
            <person name="Bruemmer F."/>
            <person name="Labrenz M."/>
            <person name="Spormann A.M."/>
            <person name="Op den Camp H."/>
            <person name="Overmann J."/>
            <person name="Amann R."/>
            <person name="Jetten M.S.M."/>
            <person name="Mascher T."/>
            <person name="Medema M.H."/>
            <person name="Devos D.P."/>
            <person name="Kaster A.-K."/>
            <person name="Ovreas L."/>
            <person name="Rohde M."/>
            <person name="Galperin M.Y."/>
            <person name="Jogler C."/>
        </authorList>
    </citation>
    <scope>NUCLEOTIDE SEQUENCE [LARGE SCALE GENOMIC DNA]</scope>
    <source>
        <strain evidence="2 3">OJF2</strain>
    </source>
</reference>
<organism evidence="2 3">
    <name type="scientific">Aquisphaera giovannonii</name>
    <dbReference type="NCBI Taxonomy" id="406548"/>
    <lineage>
        <taxon>Bacteria</taxon>
        <taxon>Pseudomonadati</taxon>
        <taxon>Planctomycetota</taxon>
        <taxon>Planctomycetia</taxon>
        <taxon>Isosphaerales</taxon>
        <taxon>Isosphaeraceae</taxon>
        <taxon>Aquisphaera</taxon>
    </lineage>
</organism>
<name>A0A5B9W517_9BACT</name>
<accession>A0A5B9W517</accession>
<protein>
    <recommendedName>
        <fullName evidence="4">YggT family protein</fullName>
    </recommendedName>
</protein>
<keyword evidence="1" id="KW-0472">Membrane</keyword>
<dbReference type="EMBL" id="CP042997">
    <property type="protein sequence ID" value="QEH35367.1"/>
    <property type="molecule type" value="Genomic_DNA"/>
</dbReference>
<feature type="transmembrane region" description="Helical" evidence="1">
    <location>
        <begin position="69"/>
        <end position="95"/>
    </location>
</feature>
<gene>
    <name evidence="2" type="ORF">OJF2_39190</name>
</gene>
<proteinExistence type="predicted"/>
<dbReference type="RefSeq" id="WP_148595182.1">
    <property type="nucleotide sequence ID" value="NZ_CP042997.1"/>
</dbReference>